<sequence length="108" mass="12336">MVSRAALPHTLLANLCTDGHGLNLQFENVVIRCGSWRKKLGRSKQLVRTSLWTMVTEGPLHLRAQSPELRNGEVQDGGMRQEEQDRHSYPLRVFYPKEGLSYDNFLKG</sequence>
<accession>A0A8H4TEF7</accession>
<feature type="region of interest" description="Disordered" evidence="1">
    <location>
        <begin position="65"/>
        <end position="85"/>
    </location>
</feature>
<comment type="caution">
    <text evidence="2">The sequence shown here is derived from an EMBL/GenBank/DDBJ whole genome shotgun (WGS) entry which is preliminary data.</text>
</comment>
<gene>
    <name evidence="2" type="ORF">FGADI_3794</name>
</gene>
<organism evidence="2 3">
    <name type="scientific">Fusarium gaditjirri</name>
    <dbReference type="NCBI Taxonomy" id="282569"/>
    <lineage>
        <taxon>Eukaryota</taxon>
        <taxon>Fungi</taxon>
        <taxon>Dikarya</taxon>
        <taxon>Ascomycota</taxon>
        <taxon>Pezizomycotina</taxon>
        <taxon>Sordariomycetes</taxon>
        <taxon>Hypocreomycetidae</taxon>
        <taxon>Hypocreales</taxon>
        <taxon>Nectriaceae</taxon>
        <taxon>Fusarium</taxon>
        <taxon>Fusarium nisikadoi species complex</taxon>
    </lineage>
</organism>
<keyword evidence="3" id="KW-1185">Reference proteome</keyword>
<dbReference type="Proteomes" id="UP000604273">
    <property type="component" value="Unassembled WGS sequence"/>
</dbReference>
<dbReference type="OrthoDB" id="5105709at2759"/>
<evidence type="ECO:0000313" key="2">
    <source>
        <dbReference type="EMBL" id="KAF4956515.1"/>
    </source>
</evidence>
<evidence type="ECO:0000256" key="1">
    <source>
        <dbReference type="SAM" id="MobiDB-lite"/>
    </source>
</evidence>
<dbReference type="EMBL" id="JABFAI010000084">
    <property type="protein sequence ID" value="KAF4956515.1"/>
    <property type="molecule type" value="Genomic_DNA"/>
</dbReference>
<name>A0A8H4TEF7_9HYPO</name>
<evidence type="ECO:0000313" key="3">
    <source>
        <dbReference type="Proteomes" id="UP000604273"/>
    </source>
</evidence>
<reference evidence="2" key="2">
    <citation type="submission" date="2020-05" db="EMBL/GenBank/DDBJ databases">
        <authorList>
            <person name="Kim H.-S."/>
            <person name="Proctor R.H."/>
            <person name="Brown D.W."/>
        </authorList>
    </citation>
    <scope>NUCLEOTIDE SEQUENCE</scope>
    <source>
        <strain evidence="2">NRRL 45417</strain>
    </source>
</reference>
<protein>
    <submittedName>
        <fullName evidence="2">Uncharacterized protein</fullName>
    </submittedName>
</protein>
<reference evidence="2" key="1">
    <citation type="journal article" date="2020" name="BMC Genomics">
        <title>Correction to: Identification and distribution of gene clusters required for synthesis of sphingolipid metabolism inhibitors in diverse species of the filamentous fungus Fusarium.</title>
        <authorList>
            <person name="Kim H.S."/>
            <person name="Lohmar J.M."/>
            <person name="Busman M."/>
            <person name="Brown D.W."/>
            <person name="Naumann T.A."/>
            <person name="Divon H.H."/>
            <person name="Lysoe E."/>
            <person name="Uhlig S."/>
            <person name="Proctor R.H."/>
        </authorList>
    </citation>
    <scope>NUCLEOTIDE SEQUENCE</scope>
    <source>
        <strain evidence="2">NRRL 45417</strain>
    </source>
</reference>
<proteinExistence type="predicted"/>
<dbReference type="AlphaFoldDB" id="A0A8H4TEF7"/>